<comment type="caution">
    <text evidence="2">The sequence shown here is derived from an EMBL/GenBank/DDBJ whole genome shotgun (WGS) entry which is preliminary data.</text>
</comment>
<dbReference type="InterPro" id="IPR035994">
    <property type="entry name" value="Nucleoside_phosphorylase_sf"/>
</dbReference>
<dbReference type="EMBL" id="SEWF01000084">
    <property type="protein sequence ID" value="RYU92595.1"/>
    <property type="molecule type" value="Genomic_DNA"/>
</dbReference>
<evidence type="ECO:0000259" key="1">
    <source>
        <dbReference type="Pfam" id="PF01048"/>
    </source>
</evidence>
<protein>
    <recommendedName>
        <fullName evidence="1">Nucleoside phosphorylase domain-containing protein</fullName>
    </recommendedName>
</protein>
<accession>A0A4Q5LSW1</accession>
<dbReference type="RefSeq" id="WP_130024212.1">
    <property type="nucleotide sequence ID" value="NZ_SEWF01000084.1"/>
</dbReference>
<dbReference type="GO" id="GO:0008930">
    <property type="term" value="F:methylthioadenosine nucleosidase activity"/>
    <property type="evidence" value="ECO:0007669"/>
    <property type="project" value="TreeGrafter"/>
</dbReference>
<organism evidence="2 3">
    <name type="scientific">Emticicia agri</name>
    <dbReference type="NCBI Taxonomy" id="2492393"/>
    <lineage>
        <taxon>Bacteria</taxon>
        <taxon>Pseudomonadati</taxon>
        <taxon>Bacteroidota</taxon>
        <taxon>Cytophagia</taxon>
        <taxon>Cytophagales</taxon>
        <taxon>Leadbetterellaceae</taxon>
        <taxon>Emticicia</taxon>
    </lineage>
</organism>
<dbReference type="PANTHER" id="PTHR46832">
    <property type="entry name" value="5'-METHYLTHIOADENOSINE/S-ADENOSYLHOMOCYSTEINE NUCLEOSIDASE"/>
    <property type="match status" value="1"/>
</dbReference>
<feature type="domain" description="Nucleoside phosphorylase" evidence="1">
    <location>
        <begin position="22"/>
        <end position="244"/>
    </location>
</feature>
<dbReference type="SUPFAM" id="SSF53167">
    <property type="entry name" value="Purine and uridine phosphorylases"/>
    <property type="match status" value="1"/>
</dbReference>
<dbReference type="Proteomes" id="UP000293162">
    <property type="component" value="Unassembled WGS sequence"/>
</dbReference>
<dbReference type="Gene3D" id="3.40.50.1580">
    <property type="entry name" value="Nucleoside phosphorylase domain"/>
    <property type="match status" value="1"/>
</dbReference>
<evidence type="ECO:0000313" key="2">
    <source>
        <dbReference type="EMBL" id="RYU92595.1"/>
    </source>
</evidence>
<evidence type="ECO:0000313" key="3">
    <source>
        <dbReference type="Proteomes" id="UP000293162"/>
    </source>
</evidence>
<dbReference type="GO" id="GO:0009116">
    <property type="term" value="P:nucleoside metabolic process"/>
    <property type="evidence" value="ECO:0007669"/>
    <property type="project" value="InterPro"/>
</dbReference>
<dbReference type="GO" id="GO:0008782">
    <property type="term" value="F:adenosylhomocysteine nucleosidase activity"/>
    <property type="evidence" value="ECO:0007669"/>
    <property type="project" value="TreeGrafter"/>
</dbReference>
<dbReference type="GO" id="GO:0019284">
    <property type="term" value="P:L-methionine salvage from S-adenosylmethionine"/>
    <property type="evidence" value="ECO:0007669"/>
    <property type="project" value="TreeGrafter"/>
</dbReference>
<sequence length="271" mass="30442">MQSKEYRFSDIEYIINDGLILMVTVTPLEASAFEEYFSPLESEEFIIETRKDNSTYYLGKFGKYNVAHVKCGDMGAVASKGSIITVINAINNIKPKFIIMIGIAFGINPKEQSVGDILVSKKIILYDSQKISKKIIHRGSIPEADNNLINCFDNIRDWKFLLPDGKNANIEICDILSGEKLINSIGFRKELQLQFPTAKGGEMEGAGLYAACHDKRIPWVLVKGICDFADGNKDKGKDEKQKLAMNSVLNVCIHLFNKDYIFENLGVKKKK</sequence>
<name>A0A4Q5LSW1_9BACT</name>
<gene>
    <name evidence="2" type="ORF">EWM59_26330</name>
</gene>
<dbReference type="GO" id="GO:0005829">
    <property type="term" value="C:cytosol"/>
    <property type="evidence" value="ECO:0007669"/>
    <property type="project" value="TreeGrafter"/>
</dbReference>
<dbReference type="OrthoDB" id="5519916at2"/>
<dbReference type="InterPro" id="IPR000845">
    <property type="entry name" value="Nucleoside_phosphorylase_d"/>
</dbReference>
<dbReference type="PANTHER" id="PTHR46832:SF1">
    <property type="entry name" value="5'-METHYLTHIOADENOSINE_S-ADENOSYLHOMOCYSTEINE NUCLEOSIDASE"/>
    <property type="match status" value="1"/>
</dbReference>
<dbReference type="AlphaFoldDB" id="A0A4Q5LSW1"/>
<dbReference type="Pfam" id="PF01048">
    <property type="entry name" value="PNP_UDP_1"/>
    <property type="match status" value="1"/>
</dbReference>
<reference evidence="2 3" key="1">
    <citation type="submission" date="2019-02" db="EMBL/GenBank/DDBJ databases">
        <title>Bacterial novel species Emticicia sp. 17J42-9 isolated from soil.</title>
        <authorList>
            <person name="Jung H.-Y."/>
        </authorList>
    </citation>
    <scope>NUCLEOTIDE SEQUENCE [LARGE SCALE GENOMIC DNA]</scope>
    <source>
        <strain evidence="2 3">17J42-9</strain>
    </source>
</reference>
<keyword evidence="3" id="KW-1185">Reference proteome</keyword>
<proteinExistence type="predicted"/>